<protein>
    <submittedName>
        <fullName evidence="3">Uncharacterized protein</fullName>
    </submittedName>
</protein>
<accession>A0AAJ6B0K8</accession>
<gene>
    <name evidence="3" type="ORF">P0Y65_15525</name>
</gene>
<evidence type="ECO:0000313" key="4">
    <source>
        <dbReference type="Proteomes" id="UP001217476"/>
    </source>
</evidence>
<organism evidence="3 4">
    <name type="scientific">Candidatus Devosia phytovorans</name>
    <dbReference type="NCBI Taxonomy" id="3121372"/>
    <lineage>
        <taxon>Bacteria</taxon>
        <taxon>Pseudomonadati</taxon>
        <taxon>Pseudomonadota</taxon>
        <taxon>Alphaproteobacteria</taxon>
        <taxon>Hyphomicrobiales</taxon>
        <taxon>Devosiaceae</taxon>
        <taxon>Devosia</taxon>
    </lineage>
</organism>
<dbReference type="AlphaFoldDB" id="A0AAJ6B0K8"/>
<evidence type="ECO:0000256" key="2">
    <source>
        <dbReference type="SAM" id="MobiDB-lite"/>
    </source>
</evidence>
<feature type="compositionally biased region" description="Gly residues" evidence="2">
    <location>
        <begin position="480"/>
        <end position="492"/>
    </location>
</feature>
<dbReference type="Proteomes" id="UP001217476">
    <property type="component" value="Chromosome"/>
</dbReference>
<feature type="coiled-coil region" evidence="1">
    <location>
        <begin position="232"/>
        <end position="293"/>
    </location>
</feature>
<keyword evidence="1" id="KW-0175">Coiled coil</keyword>
<evidence type="ECO:0000313" key="3">
    <source>
        <dbReference type="EMBL" id="WEK03593.1"/>
    </source>
</evidence>
<feature type="compositionally biased region" description="Gly residues" evidence="2">
    <location>
        <begin position="506"/>
        <end position="523"/>
    </location>
</feature>
<feature type="region of interest" description="Disordered" evidence="2">
    <location>
        <begin position="427"/>
        <end position="523"/>
    </location>
</feature>
<sequence length="523" mass="57168">MSIRGPEALASLDEAMRDIRREEEDISKRLARSAEKLGKIRETEAELFRQLAQLRLDPAVQGELDGRISTAEAKARDMLKAHTKDLSKAEKDVGDIDAALVGLTSDRTEALKAFEGHQSQLKALATRLGPSIARDPEFVGKRQAASELAEVAAQSMRKTEQAEADREQKGKPYRDDVLFMYLWEAGYGTASYRANNLIRFFDSKVADLVGFAKARPNFAMLNEIPLRLREHAERQFENARKAEDEVDALETRAIDTAGGKPMREAMETTQQRIDALDSEIVATEDRRDEASKALGQLSQGGNPAFQDALGELATALGREDIQTLLAEARRTRTGQDDTIVAQIDEARARSKEETSETRELNERLKTLAARRRELEDIQWEFKKQRFDDPRSTFRDDKLVGDVLNDFLRGGISAASYWDQWRRSQNWSAGTSDWGGGVGLPNNGRRRSNSPWPEGGGSTMNWPDSSFGGGGSGGKSKPRSGGFGGGWGGGSSGGFSRPRTGSSGTRRSGGTGGGGGGFKTGGGF</sequence>
<feature type="coiled-coil region" evidence="1">
    <location>
        <begin position="343"/>
        <end position="377"/>
    </location>
</feature>
<proteinExistence type="predicted"/>
<reference evidence="3" key="1">
    <citation type="submission" date="2023-03" db="EMBL/GenBank/DDBJ databases">
        <title>Andean soil-derived lignocellulolytic bacterial consortium as a source of novel taxa and putative plastic-active enzymes.</title>
        <authorList>
            <person name="Diaz-Garcia L."/>
            <person name="Chuvochina M."/>
            <person name="Feuerriegel G."/>
            <person name="Bunk B."/>
            <person name="Sproer C."/>
            <person name="Streit W.R."/>
            <person name="Rodriguez L.M."/>
            <person name="Overmann J."/>
            <person name="Jimenez D.J."/>
        </authorList>
    </citation>
    <scope>NUCLEOTIDE SEQUENCE</scope>
    <source>
        <strain evidence="3">MAG 4196</strain>
    </source>
</reference>
<dbReference type="EMBL" id="CP119312">
    <property type="protein sequence ID" value="WEK03593.1"/>
    <property type="molecule type" value="Genomic_DNA"/>
</dbReference>
<name>A0AAJ6B0K8_9HYPH</name>
<evidence type="ECO:0000256" key="1">
    <source>
        <dbReference type="SAM" id="Coils"/>
    </source>
</evidence>
<feature type="compositionally biased region" description="Low complexity" evidence="2">
    <location>
        <begin position="493"/>
        <end position="505"/>
    </location>
</feature>